<dbReference type="InterPro" id="IPR050668">
    <property type="entry name" value="Cytochrome_b5"/>
</dbReference>
<evidence type="ECO:0000256" key="1">
    <source>
        <dbReference type="ARBA" id="ARBA00022617"/>
    </source>
</evidence>
<evidence type="ECO:0000313" key="7">
    <source>
        <dbReference type="EMBL" id="CAB9514134.1"/>
    </source>
</evidence>
<reference evidence="7" key="1">
    <citation type="submission" date="2020-06" db="EMBL/GenBank/DDBJ databases">
        <authorList>
            <consortium name="Plant Systems Biology data submission"/>
        </authorList>
    </citation>
    <scope>NUCLEOTIDE SEQUENCE</scope>
    <source>
        <strain evidence="7">D6</strain>
    </source>
</reference>
<keyword evidence="8" id="KW-1185">Reference proteome</keyword>
<dbReference type="Gene3D" id="3.10.120.10">
    <property type="entry name" value="Cytochrome b5-like heme/steroid binding domain"/>
    <property type="match status" value="1"/>
</dbReference>
<evidence type="ECO:0000256" key="5">
    <source>
        <dbReference type="SAM" id="MobiDB-lite"/>
    </source>
</evidence>
<dbReference type="AlphaFoldDB" id="A0A9N8E5B6"/>
<dbReference type="PANTHER" id="PTHR19359">
    <property type="entry name" value="CYTOCHROME B5"/>
    <property type="match status" value="1"/>
</dbReference>
<protein>
    <submittedName>
        <fullName evidence="7">Cytochrome b5-like Heme/Steroid binding domain</fullName>
    </submittedName>
</protein>
<evidence type="ECO:0000259" key="6">
    <source>
        <dbReference type="PROSITE" id="PS50255"/>
    </source>
</evidence>
<comment type="caution">
    <text evidence="7">The sequence shown here is derived from an EMBL/GenBank/DDBJ whole genome shotgun (WGS) entry which is preliminary data.</text>
</comment>
<evidence type="ECO:0000313" key="8">
    <source>
        <dbReference type="Proteomes" id="UP001153069"/>
    </source>
</evidence>
<dbReference type="SUPFAM" id="SSF55856">
    <property type="entry name" value="Cytochrome b5-like heme/steroid binding domain"/>
    <property type="match status" value="1"/>
</dbReference>
<evidence type="ECO:0000256" key="4">
    <source>
        <dbReference type="ARBA" id="ARBA00038168"/>
    </source>
</evidence>
<feature type="domain" description="Cytochrome b5 heme-binding" evidence="6">
    <location>
        <begin position="195"/>
        <end position="267"/>
    </location>
</feature>
<dbReference type="SUPFAM" id="SSF81383">
    <property type="entry name" value="F-box domain"/>
    <property type="match status" value="1"/>
</dbReference>
<proteinExistence type="inferred from homology"/>
<gene>
    <name evidence="7" type="ORF">SEMRO_634_G178960.1</name>
</gene>
<dbReference type="Pfam" id="PF00173">
    <property type="entry name" value="Cyt-b5"/>
    <property type="match status" value="1"/>
</dbReference>
<sequence>MIRLGTLRSAGRELRRFCRSLVPLAVALTAYSRWCSWSGTHCLALILGWQVLRRYNQQQESSPSNTKACRIDDAPAAVATTRSVTHRRPLDSRCECYLTTDKIPVAVLSSICSYLHPRDVTPLACLNRAAKEQFTCHTLWNELWYRDYGRVLLQWNVARDVLQKSLHCDTELEFRLAQHLHSTRHSTRDFYFVFGETYVNYLLAGHNTRDNCYLGLHSHIVDFAQFAHYHPGMIDPVLLECGKDATEYFEGLTHSRGARAVARQLVVVVNKACCDYGRDNVNNNNNNQQYGLELRAPPSQLHQLLRQSNSRPLQESESNNNNKNSNNNKKKKQSLQHILPTKPHSKLRRPPTLQRIRTAWDQAKQKQEQQRYHYNMDNLAQWLGNDCWRVYYDPIRQEWIEWNAAAKKE</sequence>
<dbReference type="PANTHER" id="PTHR19359:SF14">
    <property type="entry name" value="CYTOCHROME B5 A"/>
    <property type="match status" value="1"/>
</dbReference>
<evidence type="ECO:0000256" key="3">
    <source>
        <dbReference type="ARBA" id="ARBA00023004"/>
    </source>
</evidence>
<feature type="region of interest" description="Disordered" evidence="5">
    <location>
        <begin position="303"/>
        <end position="351"/>
    </location>
</feature>
<organism evidence="7 8">
    <name type="scientific">Seminavis robusta</name>
    <dbReference type="NCBI Taxonomy" id="568900"/>
    <lineage>
        <taxon>Eukaryota</taxon>
        <taxon>Sar</taxon>
        <taxon>Stramenopiles</taxon>
        <taxon>Ochrophyta</taxon>
        <taxon>Bacillariophyta</taxon>
        <taxon>Bacillariophyceae</taxon>
        <taxon>Bacillariophycidae</taxon>
        <taxon>Naviculales</taxon>
        <taxon>Naviculaceae</taxon>
        <taxon>Seminavis</taxon>
    </lineage>
</organism>
<dbReference type="Proteomes" id="UP001153069">
    <property type="component" value="Unassembled WGS sequence"/>
</dbReference>
<dbReference type="InterPro" id="IPR036400">
    <property type="entry name" value="Cyt_B5-like_heme/steroid_sf"/>
</dbReference>
<dbReference type="GO" id="GO:0016020">
    <property type="term" value="C:membrane"/>
    <property type="evidence" value="ECO:0007669"/>
    <property type="project" value="TreeGrafter"/>
</dbReference>
<comment type="similarity">
    <text evidence="4">Belongs to the cytochrome b5 family.</text>
</comment>
<dbReference type="InterPro" id="IPR036047">
    <property type="entry name" value="F-box-like_dom_sf"/>
</dbReference>
<keyword evidence="1" id="KW-0349">Heme</keyword>
<accession>A0A9N8E5B6</accession>
<name>A0A9N8E5B6_9STRA</name>
<dbReference type="InterPro" id="IPR001199">
    <property type="entry name" value="Cyt_B5-like_heme/steroid-bd"/>
</dbReference>
<dbReference type="EMBL" id="CAICTM010000633">
    <property type="protein sequence ID" value="CAB9514134.1"/>
    <property type="molecule type" value="Genomic_DNA"/>
</dbReference>
<keyword evidence="2" id="KW-0479">Metal-binding</keyword>
<keyword evidence="3" id="KW-0408">Iron</keyword>
<evidence type="ECO:0000256" key="2">
    <source>
        <dbReference type="ARBA" id="ARBA00022723"/>
    </source>
</evidence>
<dbReference type="GO" id="GO:0020037">
    <property type="term" value="F:heme binding"/>
    <property type="evidence" value="ECO:0007669"/>
    <property type="project" value="TreeGrafter"/>
</dbReference>
<feature type="compositionally biased region" description="Polar residues" evidence="5">
    <location>
        <begin position="303"/>
        <end position="317"/>
    </location>
</feature>
<dbReference type="OrthoDB" id="260519at2759"/>
<dbReference type="PROSITE" id="PS50255">
    <property type="entry name" value="CYTOCHROME_B5_2"/>
    <property type="match status" value="1"/>
</dbReference>
<dbReference type="GO" id="GO:0046872">
    <property type="term" value="F:metal ion binding"/>
    <property type="evidence" value="ECO:0007669"/>
    <property type="project" value="UniProtKB-KW"/>
</dbReference>
<feature type="compositionally biased region" description="Low complexity" evidence="5">
    <location>
        <begin position="318"/>
        <end position="327"/>
    </location>
</feature>